<feature type="region of interest" description="Disordered" evidence="1">
    <location>
        <begin position="1"/>
        <end position="20"/>
    </location>
</feature>
<sequence>MATIKKKKKSAKSSPDSDARSHLGRAFSLLKPRMRVVLALVVVGLLGWGMNEVWQHVAPSIIHRPPYLLSAQRITVTSPPEWISADVRAEVVRNTGLDGRLSTLDDSFMSVVEDAFLLHPWIASVEKISKLYPDGAHVEVTYRKPIAVVEMSSPQGMLLVPVDHQAVHLPNEDVPEVYKRYLPRIQNVVERPPVGQRWDDPRVTGAADLAVRLSDVWEQLALVDILPSTRPEILDEHRYYVYDLMTRGGTRVVWGAAPAQAPPGEDDFSAKLERLRACVADVGPLDSVRSPAVVDVRNQLSVTPRTVKKKVEPRTVKKESPATEETSVVK</sequence>
<keyword evidence="3" id="KW-1185">Reference proteome</keyword>
<accession>A0A5C6C9M3</accession>
<dbReference type="AlphaFoldDB" id="A0A5C6C9M3"/>
<keyword evidence="2" id="KW-0132">Cell division</keyword>
<dbReference type="RefSeq" id="WP_146452975.1">
    <property type="nucleotide sequence ID" value="NZ_SJPS01000012.1"/>
</dbReference>
<proteinExistence type="predicted"/>
<evidence type="ECO:0000313" key="3">
    <source>
        <dbReference type="Proteomes" id="UP000318437"/>
    </source>
</evidence>
<evidence type="ECO:0000256" key="1">
    <source>
        <dbReference type="SAM" id="MobiDB-lite"/>
    </source>
</evidence>
<feature type="region of interest" description="Disordered" evidence="1">
    <location>
        <begin position="304"/>
        <end position="330"/>
    </location>
</feature>
<feature type="compositionally biased region" description="Basic and acidic residues" evidence="1">
    <location>
        <begin position="309"/>
        <end position="321"/>
    </location>
</feature>
<comment type="caution">
    <text evidence="2">The sequence shown here is derived from an EMBL/GenBank/DDBJ whole genome shotgun (WGS) entry which is preliminary data.</text>
</comment>
<keyword evidence="2" id="KW-0131">Cell cycle</keyword>
<evidence type="ECO:0000313" key="2">
    <source>
        <dbReference type="EMBL" id="TWU20852.1"/>
    </source>
</evidence>
<name>A0A5C6C9M3_9BACT</name>
<reference evidence="2 3" key="1">
    <citation type="submission" date="2019-02" db="EMBL/GenBank/DDBJ databases">
        <title>Deep-cultivation of Planctomycetes and their phenomic and genomic characterization uncovers novel biology.</title>
        <authorList>
            <person name="Wiegand S."/>
            <person name="Jogler M."/>
            <person name="Boedeker C."/>
            <person name="Pinto D."/>
            <person name="Vollmers J."/>
            <person name="Rivas-Marin E."/>
            <person name="Kohn T."/>
            <person name="Peeters S.H."/>
            <person name="Heuer A."/>
            <person name="Rast P."/>
            <person name="Oberbeckmann S."/>
            <person name="Bunk B."/>
            <person name="Jeske O."/>
            <person name="Meyerdierks A."/>
            <person name="Storesund J.E."/>
            <person name="Kallscheuer N."/>
            <person name="Luecker S."/>
            <person name="Lage O.M."/>
            <person name="Pohl T."/>
            <person name="Merkel B.J."/>
            <person name="Hornburger P."/>
            <person name="Mueller R.-W."/>
            <person name="Bruemmer F."/>
            <person name="Labrenz M."/>
            <person name="Spormann A.M."/>
            <person name="Op Den Camp H."/>
            <person name="Overmann J."/>
            <person name="Amann R."/>
            <person name="Jetten M.S.M."/>
            <person name="Mascher T."/>
            <person name="Medema M.H."/>
            <person name="Devos D.P."/>
            <person name="Kaster A.-K."/>
            <person name="Ovreas L."/>
            <person name="Rohde M."/>
            <person name="Galperin M.Y."/>
            <person name="Jogler C."/>
        </authorList>
    </citation>
    <scope>NUCLEOTIDE SEQUENCE [LARGE SCALE GENOMIC DNA]</scope>
    <source>
        <strain evidence="2 3">Pla144</strain>
    </source>
</reference>
<organism evidence="2 3">
    <name type="scientific">Bythopirellula polymerisocia</name>
    <dbReference type="NCBI Taxonomy" id="2528003"/>
    <lineage>
        <taxon>Bacteria</taxon>
        <taxon>Pseudomonadati</taxon>
        <taxon>Planctomycetota</taxon>
        <taxon>Planctomycetia</taxon>
        <taxon>Pirellulales</taxon>
        <taxon>Lacipirellulaceae</taxon>
        <taxon>Bythopirellula</taxon>
    </lineage>
</organism>
<feature type="compositionally biased region" description="Basic residues" evidence="1">
    <location>
        <begin position="1"/>
        <end position="11"/>
    </location>
</feature>
<dbReference type="OrthoDB" id="287558at2"/>
<dbReference type="GO" id="GO:0051301">
    <property type="term" value="P:cell division"/>
    <property type="evidence" value="ECO:0007669"/>
    <property type="project" value="UniProtKB-KW"/>
</dbReference>
<dbReference type="EMBL" id="SJPS01000012">
    <property type="protein sequence ID" value="TWU20852.1"/>
    <property type="molecule type" value="Genomic_DNA"/>
</dbReference>
<gene>
    <name evidence="2" type="primary">ftsQ</name>
    <name evidence="2" type="ORF">Pla144_47520</name>
</gene>
<protein>
    <submittedName>
        <fullName evidence="2">Cell division protein FtsQ</fullName>
    </submittedName>
</protein>
<dbReference type="Proteomes" id="UP000318437">
    <property type="component" value="Unassembled WGS sequence"/>
</dbReference>